<dbReference type="GO" id="GO:0003723">
    <property type="term" value="F:RNA binding"/>
    <property type="evidence" value="ECO:0007669"/>
    <property type="project" value="InterPro"/>
</dbReference>
<dbReference type="InterPro" id="IPR020103">
    <property type="entry name" value="PsdUridine_synth_cat_dom_sf"/>
</dbReference>
<evidence type="ECO:0000256" key="1">
    <source>
        <dbReference type="ARBA" id="ARBA00009375"/>
    </source>
</evidence>
<feature type="non-terminal residue" evidence="7">
    <location>
        <position position="1"/>
    </location>
</feature>
<dbReference type="EC" id="5.4.99.12" evidence="4"/>
<dbReference type="Gene3D" id="3.30.70.660">
    <property type="entry name" value="Pseudouridine synthase I, catalytic domain, C-terminal subdomain"/>
    <property type="match status" value="1"/>
</dbReference>
<feature type="compositionally biased region" description="Polar residues" evidence="5">
    <location>
        <begin position="241"/>
        <end position="251"/>
    </location>
</feature>
<evidence type="ECO:0000313" key="7">
    <source>
        <dbReference type="EMBL" id="CAL4139949.1"/>
    </source>
</evidence>
<dbReference type="Pfam" id="PF01416">
    <property type="entry name" value="PseudoU_synth_1"/>
    <property type="match status" value="1"/>
</dbReference>
<accession>A0AAV2RTN6</accession>
<feature type="region of interest" description="Disordered" evidence="5">
    <location>
        <begin position="236"/>
        <end position="277"/>
    </location>
</feature>
<evidence type="ECO:0000259" key="6">
    <source>
        <dbReference type="Pfam" id="PF01416"/>
    </source>
</evidence>
<dbReference type="AlphaFoldDB" id="A0AAV2RTN6"/>
<dbReference type="PANTHER" id="PTHR11142:SF0">
    <property type="entry name" value="TRNA PSEUDOURIDINE SYNTHASE-LIKE 1"/>
    <property type="match status" value="1"/>
</dbReference>
<dbReference type="EMBL" id="CAXKWB010031650">
    <property type="protein sequence ID" value="CAL4139949.1"/>
    <property type="molecule type" value="Genomic_DNA"/>
</dbReference>
<evidence type="ECO:0000256" key="5">
    <source>
        <dbReference type="SAM" id="MobiDB-lite"/>
    </source>
</evidence>
<dbReference type="GO" id="GO:0031119">
    <property type="term" value="P:tRNA pseudouridine synthesis"/>
    <property type="evidence" value="ECO:0007669"/>
    <property type="project" value="TreeGrafter"/>
</dbReference>
<keyword evidence="8" id="KW-1185">Reference proteome</keyword>
<evidence type="ECO:0000256" key="3">
    <source>
        <dbReference type="ARBA" id="ARBA00023235"/>
    </source>
</evidence>
<name>A0AAV2RTN6_MEGNR</name>
<reference evidence="7 8" key="1">
    <citation type="submission" date="2024-05" db="EMBL/GenBank/DDBJ databases">
        <authorList>
            <person name="Wallberg A."/>
        </authorList>
    </citation>
    <scope>NUCLEOTIDE SEQUENCE [LARGE SCALE GENOMIC DNA]</scope>
</reference>
<comment type="caution">
    <text evidence="7">The sequence shown here is derived from an EMBL/GenBank/DDBJ whole genome shotgun (WGS) entry which is preliminary data.</text>
</comment>
<evidence type="ECO:0000256" key="4">
    <source>
        <dbReference type="RuleBase" id="RU003792"/>
    </source>
</evidence>
<dbReference type="InterPro" id="IPR001406">
    <property type="entry name" value="PsdUridine_synth_TruA"/>
</dbReference>
<dbReference type="GO" id="GO:0160147">
    <property type="term" value="F:tRNA pseudouridine(38-40) synthase activity"/>
    <property type="evidence" value="ECO:0007669"/>
    <property type="project" value="UniProtKB-EC"/>
</dbReference>
<proteinExistence type="inferred from homology"/>
<feature type="domain" description="Pseudouridine synthase I TruA alpha/beta" evidence="6">
    <location>
        <begin position="108"/>
        <end position="231"/>
    </location>
</feature>
<dbReference type="SUPFAM" id="SSF55120">
    <property type="entry name" value="Pseudouridine synthase"/>
    <property type="match status" value="1"/>
</dbReference>
<gene>
    <name evidence="7" type="ORF">MNOR_LOCUS28542</name>
</gene>
<evidence type="ECO:0000256" key="2">
    <source>
        <dbReference type="ARBA" id="ARBA00022694"/>
    </source>
</evidence>
<keyword evidence="3 4" id="KW-0413">Isomerase</keyword>
<comment type="similarity">
    <text evidence="1 4">Belongs to the tRNA pseudouridine synthase TruA family.</text>
</comment>
<evidence type="ECO:0000313" key="8">
    <source>
        <dbReference type="Proteomes" id="UP001497623"/>
    </source>
</evidence>
<sequence>GVHALCTTAHADLCRDYSKENYTSDYLTTGINRYFQKAKIDIRIRKTLGVPSHFHSRFNASGRTYLYRLAVCKTESKLPIESLTPISEHQRLYVIRAPYFDVKIAKAACEIIKGTHDFKSFAGASSKREKRTIRTERSIDDLNITPGRPLLDPIHDTLYDNLEFLDVNVKAQSFLYKQVRRTVGVIVAAAQNKISLTDVEFMLNNPSIYSWNPRICTAPSHGLYLINVHYPETAFEEEASSQESNAKSQQELNEEFKPDTSFRYDPLLTTKGYKPGG</sequence>
<dbReference type="PANTHER" id="PTHR11142">
    <property type="entry name" value="PSEUDOURIDYLATE SYNTHASE"/>
    <property type="match status" value="1"/>
</dbReference>
<dbReference type="Proteomes" id="UP001497623">
    <property type="component" value="Unassembled WGS sequence"/>
</dbReference>
<organism evidence="7 8">
    <name type="scientific">Meganyctiphanes norvegica</name>
    <name type="common">Northern krill</name>
    <name type="synonym">Thysanopoda norvegica</name>
    <dbReference type="NCBI Taxonomy" id="48144"/>
    <lineage>
        <taxon>Eukaryota</taxon>
        <taxon>Metazoa</taxon>
        <taxon>Ecdysozoa</taxon>
        <taxon>Arthropoda</taxon>
        <taxon>Crustacea</taxon>
        <taxon>Multicrustacea</taxon>
        <taxon>Malacostraca</taxon>
        <taxon>Eumalacostraca</taxon>
        <taxon>Eucarida</taxon>
        <taxon>Euphausiacea</taxon>
        <taxon>Euphausiidae</taxon>
        <taxon>Meganyctiphanes</taxon>
    </lineage>
</organism>
<dbReference type="InterPro" id="IPR020095">
    <property type="entry name" value="PsdUridine_synth_TruA_C"/>
</dbReference>
<comment type="catalytic activity">
    <reaction evidence="4">
        <text>uridine(38/39/40) in tRNA = pseudouridine(38/39/40) in tRNA</text>
        <dbReference type="Rhea" id="RHEA:22376"/>
        <dbReference type="Rhea" id="RHEA-COMP:10085"/>
        <dbReference type="Rhea" id="RHEA-COMP:10087"/>
        <dbReference type="ChEBI" id="CHEBI:65314"/>
        <dbReference type="ChEBI" id="CHEBI:65315"/>
        <dbReference type="EC" id="5.4.99.12"/>
    </reaction>
</comment>
<protein>
    <recommendedName>
        <fullName evidence="4">tRNA pseudouridine synthase</fullName>
        <ecNumber evidence="4">5.4.99.12</ecNumber>
    </recommendedName>
</protein>
<keyword evidence="2 4" id="KW-0819">tRNA processing</keyword>
<dbReference type="InterPro" id="IPR020097">
    <property type="entry name" value="PsdUridine_synth_TruA_a/b_dom"/>
</dbReference>